<dbReference type="InterPro" id="IPR000994">
    <property type="entry name" value="Pept_M24"/>
</dbReference>
<dbReference type="GO" id="GO:0070006">
    <property type="term" value="F:metalloaminopeptidase activity"/>
    <property type="evidence" value="ECO:0007669"/>
    <property type="project" value="UniProtKB-UniRule"/>
</dbReference>
<dbReference type="PANTHER" id="PTHR43330">
    <property type="entry name" value="METHIONINE AMINOPEPTIDASE"/>
    <property type="match status" value="1"/>
</dbReference>
<evidence type="ECO:0000313" key="9">
    <source>
        <dbReference type="Proteomes" id="UP001164286"/>
    </source>
</evidence>
<evidence type="ECO:0000256" key="5">
    <source>
        <dbReference type="HAMAP-Rule" id="MF_03174"/>
    </source>
</evidence>
<evidence type="ECO:0000256" key="4">
    <source>
        <dbReference type="ARBA" id="ARBA00022801"/>
    </source>
</evidence>
<keyword evidence="9" id="KW-1185">Reference proteome</keyword>
<evidence type="ECO:0000313" key="8">
    <source>
        <dbReference type="EMBL" id="KAI9639743.1"/>
    </source>
</evidence>
<feature type="binding site" evidence="5">
    <location>
        <position position="303"/>
    </location>
    <ligand>
        <name>a divalent metal cation</name>
        <dbReference type="ChEBI" id="CHEBI:60240"/>
        <label>2</label>
        <note>catalytic</note>
    </ligand>
</feature>
<dbReference type="GO" id="GO:0006508">
    <property type="term" value="P:proteolysis"/>
    <property type="evidence" value="ECO:0007669"/>
    <property type="project" value="UniProtKB-KW"/>
</dbReference>
<protein>
    <recommendedName>
        <fullName evidence="6">Methionine aminopeptidase</fullName>
        <ecNumber evidence="6">3.4.11.18</ecNumber>
    </recommendedName>
</protein>
<proteinExistence type="inferred from homology"/>
<dbReference type="SUPFAM" id="SSF55920">
    <property type="entry name" value="Creatinase/aminopeptidase"/>
    <property type="match status" value="1"/>
</dbReference>
<feature type="binding site" evidence="5">
    <location>
        <position position="239"/>
    </location>
    <ligand>
        <name>a divalent metal cation</name>
        <dbReference type="ChEBI" id="CHEBI:60240"/>
        <label>2</label>
        <note>catalytic</note>
    </ligand>
</feature>
<keyword evidence="4 5" id="KW-0378">Hydrolase</keyword>
<dbReference type="EC" id="3.4.11.18" evidence="6"/>
<feature type="binding site" evidence="5">
    <location>
        <position position="165"/>
    </location>
    <ligand>
        <name>a divalent metal cation</name>
        <dbReference type="ChEBI" id="CHEBI:60240"/>
        <label>1</label>
    </ligand>
</feature>
<feature type="domain" description="Peptidase M24" evidence="7">
    <location>
        <begin position="83"/>
        <end position="310"/>
    </location>
</feature>
<dbReference type="GO" id="GO:0046872">
    <property type="term" value="F:metal ion binding"/>
    <property type="evidence" value="ECO:0007669"/>
    <property type="project" value="UniProtKB-UniRule"/>
</dbReference>
<dbReference type="GeneID" id="77730136"/>
<dbReference type="Proteomes" id="UP001164286">
    <property type="component" value="Unassembled WGS sequence"/>
</dbReference>
<evidence type="ECO:0000256" key="3">
    <source>
        <dbReference type="ARBA" id="ARBA00022723"/>
    </source>
</evidence>
<feature type="binding site" evidence="5">
    <location>
        <position position="303"/>
    </location>
    <ligand>
        <name>a divalent metal cation</name>
        <dbReference type="ChEBI" id="CHEBI:60240"/>
        <label>1</label>
    </ligand>
</feature>
<organism evidence="8 9">
    <name type="scientific">Dioszegia hungarica</name>
    <dbReference type="NCBI Taxonomy" id="4972"/>
    <lineage>
        <taxon>Eukaryota</taxon>
        <taxon>Fungi</taxon>
        <taxon>Dikarya</taxon>
        <taxon>Basidiomycota</taxon>
        <taxon>Agaricomycotina</taxon>
        <taxon>Tremellomycetes</taxon>
        <taxon>Tremellales</taxon>
        <taxon>Bulleribasidiaceae</taxon>
        <taxon>Dioszegia</taxon>
    </lineage>
</organism>
<dbReference type="AlphaFoldDB" id="A0AA38HDK6"/>
<dbReference type="InterPro" id="IPR036005">
    <property type="entry name" value="Creatinase/aminopeptidase-like"/>
</dbReference>
<dbReference type="RefSeq" id="XP_052949520.1">
    <property type="nucleotide sequence ID" value="XM_053090931.1"/>
</dbReference>
<evidence type="ECO:0000256" key="2">
    <source>
        <dbReference type="ARBA" id="ARBA00022670"/>
    </source>
</evidence>
<dbReference type="EMBL" id="JAKWFO010000001">
    <property type="protein sequence ID" value="KAI9639743.1"/>
    <property type="molecule type" value="Genomic_DNA"/>
</dbReference>
<feature type="binding site" evidence="5">
    <location>
        <position position="176"/>
    </location>
    <ligand>
        <name>a divalent metal cation</name>
        <dbReference type="ChEBI" id="CHEBI:60240"/>
        <label>1</label>
    </ligand>
</feature>
<gene>
    <name evidence="8" type="ORF">MKK02DRAFT_40068</name>
</gene>
<reference evidence="8" key="1">
    <citation type="journal article" date="2022" name="G3 (Bethesda)">
        <title>High quality genome of the basidiomycete yeast Dioszegia hungarica PDD-24b-2 isolated from cloud water.</title>
        <authorList>
            <person name="Jarrige D."/>
            <person name="Haridas S."/>
            <person name="Bleykasten-Grosshans C."/>
            <person name="Joly M."/>
            <person name="Nadalig T."/>
            <person name="Sancelme M."/>
            <person name="Vuilleumier S."/>
            <person name="Grigoriev I.V."/>
            <person name="Amato P."/>
            <person name="Bringel F."/>
        </authorList>
    </citation>
    <scope>NUCLEOTIDE SEQUENCE</scope>
    <source>
        <strain evidence="8">PDD-24b-2</strain>
    </source>
</reference>
<evidence type="ECO:0000256" key="1">
    <source>
        <dbReference type="ARBA" id="ARBA00022438"/>
    </source>
</evidence>
<feature type="binding site" evidence="5">
    <location>
        <position position="176"/>
    </location>
    <ligand>
        <name>a divalent metal cation</name>
        <dbReference type="ChEBI" id="CHEBI:60240"/>
        <label>2</label>
        <note>catalytic</note>
    </ligand>
</feature>
<sequence length="324" mass="35174">MAAPGRGRYHTSPEKFGKYPVLPSSFAMTAYPESLFVPRSIPRPTYVPANFFDAPWGDHATVEVDERAFLDRGIQLGGSDEAKIRKVAALAAEVLTEIEKLVKPGVTTSQLDAAVHQLIVHRGAYPSTLGYGSFPKSCCTSVNNVIAHGIPDDRPLHPEDLINIDLTLYHDGFHGDTSITFLLPGADKLGRNLVNATQEALELGIRACGPGKRLNGIGKAIEDFAERHGFSVNSQFGGHGIGRNFHQSPAICHNANSDRDTMRVGDCFTIEPSLVQGSNSRGFQWDDGWTMATESGARSAQQEHQILITETGAEVLTRRPGEQT</sequence>
<keyword evidence="2 5" id="KW-0645">Protease</keyword>
<evidence type="ECO:0000256" key="6">
    <source>
        <dbReference type="RuleBase" id="RU003653"/>
    </source>
</evidence>
<dbReference type="Gene3D" id="3.90.230.10">
    <property type="entry name" value="Creatinase/methionine aminopeptidase superfamily"/>
    <property type="match status" value="1"/>
</dbReference>
<dbReference type="InterPro" id="IPR002467">
    <property type="entry name" value="Pept_M24A_MAP1"/>
</dbReference>
<feature type="binding site" evidence="5">
    <location>
        <position position="271"/>
    </location>
    <ligand>
        <name>a divalent metal cation</name>
        <dbReference type="ChEBI" id="CHEBI:60240"/>
        <label>2</label>
        <note>catalytic</note>
    </ligand>
</feature>
<dbReference type="NCBIfam" id="TIGR00500">
    <property type="entry name" value="met_pdase_I"/>
    <property type="match status" value="1"/>
</dbReference>
<keyword evidence="1 5" id="KW-0031">Aminopeptidase</keyword>
<comment type="similarity">
    <text evidence="5">Belongs to the peptidase M24A family. Methionine aminopeptidase type 1 subfamily.</text>
</comment>
<dbReference type="HAMAP" id="MF_01974">
    <property type="entry name" value="MetAP_1"/>
    <property type="match status" value="1"/>
</dbReference>
<dbReference type="CDD" id="cd01086">
    <property type="entry name" value="MetAP1"/>
    <property type="match status" value="1"/>
</dbReference>
<dbReference type="PRINTS" id="PR00599">
    <property type="entry name" value="MAPEPTIDASE"/>
</dbReference>
<dbReference type="Pfam" id="PF00557">
    <property type="entry name" value="Peptidase_M24"/>
    <property type="match status" value="1"/>
</dbReference>
<keyword evidence="3 5" id="KW-0479">Metal-binding</keyword>
<comment type="function">
    <text evidence="6">Cotranslationally removes the N-terminal methionine from nascent proteins. The N-terminal methionine is often cleaved when the second residue in the primary sequence is small and uncharged (Met-Ala-, Cys, Gly, Pro, Ser, Thr, or Val).</text>
</comment>
<feature type="binding site" evidence="5">
    <location>
        <position position="148"/>
    </location>
    <ligand>
        <name>substrate</name>
    </ligand>
</feature>
<comment type="catalytic activity">
    <reaction evidence="5 6">
        <text>Release of N-terminal amino acids, preferentially methionine, from peptides and arylamides.</text>
        <dbReference type="EC" id="3.4.11.18"/>
    </reaction>
</comment>
<evidence type="ECO:0000259" key="7">
    <source>
        <dbReference type="Pfam" id="PF00557"/>
    </source>
</evidence>
<feature type="binding site" evidence="5">
    <location>
        <position position="246"/>
    </location>
    <ligand>
        <name>substrate</name>
    </ligand>
</feature>
<name>A0AA38HDK6_9TREE</name>
<comment type="caution">
    <text evidence="8">The sequence shown here is derived from an EMBL/GenBank/DDBJ whole genome shotgun (WGS) entry which is preliminary data.</text>
</comment>
<accession>A0AA38HDK6</accession>
<dbReference type="PANTHER" id="PTHR43330:SF8">
    <property type="entry name" value="METHIONINE AMINOPEPTIDASE 1D, MITOCHONDRIAL"/>
    <property type="match status" value="1"/>
</dbReference>
<comment type="cofactor">
    <cofactor evidence="5">
        <name>Co(2+)</name>
        <dbReference type="ChEBI" id="CHEBI:48828"/>
    </cofactor>
    <cofactor evidence="5">
        <name>Zn(2+)</name>
        <dbReference type="ChEBI" id="CHEBI:29105"/>
    </cofactor>
    <cofactor evidence="5">
        <name>Mn(2+)</name>
        <dbReference type="ChEBI" id="CHEBI:29035"/>
    </cofactor>
    <cofactor evidence="5">
        <name>Fe(2+)</name>
        <dbReference type="ChEBI" id="CHEBI:29033"/>
    </cofactor>
    <text evidence="5">Binds 2 divalent metal cations per subunit. Has a high-affinity and a low affinity metal-binding site. The true nature of the physiological cofactor is under debate. The enzyme is active with cobalt, zinc, manganese or divalent iron ions. Most likely, methionine aminopeptidases function as mononuclear Fe(2+)-metalloproteases under physiological conditions, and the catalytically relevant metal-binding site has been assigned to the histidine-containing high-affinity site.</text>
</comment>
<dbReference type="InterPro" id="IPR001714">
    <property type="entry name" value="Pept_M24_MAP"/>
</dbReference>
<dbReference type="GO" id="GO:0004239">
    <property type="term" value="F:initiator methionyl aminopeptidase activity"/>
    <property type="evidence" value="ECO:0007669"/>
    <property type="project" value="UniProtKB-UniRule"/>
</dbReference>